<sequence>MNIVTGKLMPDEGKVEWSKNVHAGYLDQHAVLEKGMTIGGVLKSAFDPLLQKEQRMNEICDQLGDTDSEQMEQLMEELGTIQDELTLHDFYTIDAKVEEVARALGLLDFGLERDVTDLSGGQRTKVF</sequence>
<keyword evidence="1" id="KW-0067">ATP-binding</keyword>
<protein>
    <submittedName>
        <fullName evidence="1">Putative ABC transporter ATP-binding protein/MT2552</fullName>
    </submittedName>
</protein>
<dbReference type="GO" id="GO:0005524">
    <property type="term" value="F:ATP binding"/>
    <property type="evidence" value="ECO:0007669"/>
    <property type="project" value="UniProtKB-KW"/>
</dbReference>
<dbReference type="SUPFAM" id="SSF52540">
    <property type="entry name" value="P-loop containing nucleoside triphosphate hydrolases"/>
    <property type="match status" value="1"/>
</dbReference>
<reference evidence="1 2" key="1">
    <citation type="submission" date="2019-07" db="EMBL/GenBank/DDBJ databases">
        <authorList>
            <person name="Hibberd C M."/>
            <person name="Gehrig L. J."/>
            <person name="Chang H.-W."/>
            <person name="Venkatesh S."/>
        </authorList>
    </citation>
    <scope>NUCLEOTIDE SEQUENCE [LARGE SCALE GENOMIC DNA]</scope>
    <source>
        <strain evidence="1">Dorea_formicigenerans_SSTS_Bg7063</strain>
    </source>
</reference>
<dbReference type="PANTHER" id="PTHR42855">
    <property type="entry name" value="ABC TRANSPORTER ATP-BINDING SUBUNIT"/>
    <property type="match status" value="1"/>
</dbReference>
<proteinExistence type="predicted"/>
<evidence type="ECO:0000313" key="2">
    <source>
        <dbReference type="Proteomes" id="UP000358366"/>
    </source>
</evidence>
<dbReference type="Gene3D" id="3.40.50.300">
    <property type="entry name" value="P-loop containing nucleotide triphosphate hydrolases"/>
    <property type="match status" value="1"/>
</dbReference>
<evidence type="ECO:0000313" key="1">
    <source>
        <dbReference type="EMBL" id="VUX19522.1"/>
    </source>
</evidence>
<accession>A0A564UJU8</accession>
<name>A0A564UJU8_9FIRM</name>
<dbReference type="AlphaFoldDB" id="A0A564UJU8"/>
<keyword evidence="1" id="KW-0547">Nucleotide-binding</keyword>
<gene>
    <name evidence="1" type="ORF">DFSSTS7063_02696</name>
</gene>
<dbReference type="InterPro" id="IPR051309">
    <property type="entry name" value="ABCF_ATPase"/>
</dbReference>
<organism evidence="1 2">
    <name type="scientific">Dorea formicigenerans</name>
    <dbReference type="NCBI Taxonomy" id="39486"/>
    <lineage>
        <taxon>Bacteria</taxon>
        <taxon>Bacillati</taxon>
        <taxon>Bacillota</taxon>
        <taxon>Clostridia</taxon>
        <taxon>Lachnospirales</taxon>
        <taxon>Lachnospiraceae</taxon>
        <taxon>Dorea</taxon>
    </lineage>
</organism>
<dbReference type="EMBL" id="CABHNI010000050">
    <property type="protein sequence ID" value="VUX19522.1"/>
    <property type="molecule type" value="Genomic_DNA"/>
</dbReference>
<dbReference type="InterPro" id="IPR027417">
    <property type="entry name" value="P-loop_NTPase"/>
</dbReference>
<dbReference type="Proteomes" id="UP000358366">
    <property type="component" value="Unassembled WGS sequence"/>
</dbReference>
<dbReference type="PANTHER" id="PTHR42855:SF2">
    <property type="entry name" value="DRUG RESISTANCE ABC TRANSPORTER,ATP-BINDING PROTEIN"/>
    <property type="match status" value="1"/>
</dbReference>